<dbReference type="GO" id="GO:0016740">
    <property type="term" value="F:transferase activity"/>
    <property type="evidence" value="ECO:0007669"/>
    <property type="project" value="UniProtKB-KW"/>
</dbReference>
<keyword evidence="4" id="KW-0067">ATP-binding</keyword>
<feature type="compositionally biased region" description="Basic and acidic residues" evidence="5">
    <location>
        <begin position="207"/>
        <end position="216"/>
    </location>
</feature>
<keyword evidence="8" id="KW-1185">Reference proteome</keyword>
<dbReference type="InterPro" id="IPR034646">
    <property type="entry name" value="ADCK3_dom"/>
</dbReference>
<feature type="region of interest" description="Disordered" evidence="5">
    <location>
        <begin position="159"/>
        <end position="216"/>
    </location>
</feature>
<dbReference type="Proteomes" id="UP000749646">
    <property type="component" value="Unassembled WGS sequence"/>
</dbReference>
<feature type="domain" description="ABC1 atypical kinase-like" evidence="6">
    <location>
        <begin position="460"/>
        <end position="703"/>
    </location>
</feature>
<comment type="caution">
    <text evidence="7">The sequence shown here is derived from an EMBL/GenBank/DDBJ whole genome shotgun (WGS) entry which is preliminary data.</text>
</comment>
<evidence type="ECO:0000256" key="1">
    <source>
        <dbReference type="ARBA" id="ARBA00009670"/>
    </source>
</evidence>
<dbReference type="InterPro" id="IPR051409">
    <property type="entry name" value="Atypical_kinase_ADCK"/>
</dbReference>
<name>A0A9P6SQG8_9FUNG</name>
<gene>
    <name evidence="7" type="ORF">BGZ65_003905</name>
</gene>
<keyword evidence="3" id="KW-0547">Nucleotide-binding</keyword>
<sequence length="822" mass="89737">MFARRFADMQALTAVGANVSRKFLALELRQLKQYAATSSLFKSSTRARNSASNNNDSSSSATTTTTTTTGTVAQVGEQLYTASTTRTTQPSISTPVTGTWIDQIFTSTPLKATLPSISPLSPVSISSTVPSGAQVTAAEEPSLLDPSFLATPAAHGYKRPTVTTITPQRPTTISSSPISSTPTSTVGTPTASPSSSSSVSSLSSSSDHSRQKKEIPINKDALETLLRESKWLDAMSAEDITQLNKGAADQTDLWIQKERLGPRIMVYEPLVESVDDESEVNTHQHQNLESTIPTKAETAETTYHSVTTSPYSPSSSSSSSSSAAAASAVDAIPTRGAVEATIHSESIPVENSFSADETQGEPAKKNLTVAAMPTSRVGRLLHYGGLAASLGVGTLTETVRRSVGRGTSSSESPTFLTPANMDRLVSKLTKMRGAALKLGQMLSIQDNKILAPALEEVLLRVQNSANFMPEKQMRKVMSQAMGSNWESEFSDFGMIPIAAASIGQVHKAVHRATGMPVAVKIQYPGVAASIDSDLANLKTLVLMSSVLPRGMYLDNTIKVAQRELGWETDYLREADCIEEFGRLLKDDPDYQVPRLVREASGPMVLTMEWMEGETMIQVMQTREQAVRDRIGTNILSLCLRELFEFQYMQTDPNWTNFLYHPGTTRLELLDFGATRGFESRFTTLYLKTILAGAAGDRDGCLRHSRELGFLTGEETEVMETAHINSLLTLAEPFQESAPDVYDFKYQTITQRVKDQIPTMLKYRLTPPPDETYSMHRKMAGAFLLCSKLGARVQCKKLFREITTRYQEDLVDERRGANFGRGV</sequence>
<evidence type="ECO:0000256" key="2">
    <source>
        <dbReference type="ARBA" id="ARBA00022679"/>
    </source>
</evidence>
<dbReference type="SUPFAM" id="SSF56112">
    <property type="entry name" value="Protein kinase-like (PK-like)"/>
    <property type="match status" value="1"/>
</dbReference>
<evidence type="ECO:0000256" key="3">
    <source>
        <dbReference type="ARBA" id="ARBA00022741"/>
    </source>
</evidence>
<keyword evidence="2" id="KW-0808">Transferase</keyword>
<feature type="compositionally biased region" description="Low complexity" evidence="5">
    <location>
        <begin position="45"/>
        <end position="69"/>
    </location>
</feature>
<accession>A0A9P6SQG8</accession>
<evidence type="ECO:0000259" key="6">
    <source>
        <dbReference type="Pfam" id="PF03109"/>
    </source>
</evidence>
<feature type="compositionally biased region" description="Low complexity" evidence="5">
    <location>
        <begin position="309"/>
        <end position="321"/>
    </location>
</feature>
<dbReference type="Pfam" id="PF03109">
    <property type="entry name" value="ABC1"/>
    <property type="match status" value="1"/>
</dbReference>
<feature type="compositionally biased region" description="Low complexity" evidence="5">
    <location>
        <begin position="160"/>
        <end position="206"/>
    </location>
</feature>
<proteinExistence type="inferred from homology"/>
<dbReference type="InterPro" id="IPR011009">
    <property type="entry name" value="Kinase-like_dom_sf"/>
</dbReference>
<evidence type="ECO:0000313" key="8">
    <source>
        <dbReference type="Proteomes" id="UP000749646"/>
    </source>
</evidence>
<reference evidence="7" key="1">
    <citation type="journal article" date="2020" name="Fungal Divers.">
        <title>Resolving the Mortierellaceae phylogeny through synthesis of multi-gene phylogenetics and phylogenomics.</title>
        <authorList>
            <person name="Vandepol N."/>
            <person name="Liber J."/>
            <person name="Desiro A."/>
            <person name="Na H."/>
            <person name="Kennedy M."/>
            <person name="Barry K."/>
            <person name="Grigoriev I.V."/>
            <person name="Miller A.N."/>
            <person name="O'Donnell K."/>
            <person name="Stajich J.E."/>
            <person name="Bonito G."/>
        </authorList>
    </citation>
    <scope>NUCLEOTIDE SEQUENCE</scope>
    <source>
        <strain evidence="7">MES-2147</strain>
    </source>
</reference>
<evidence type="ECO:0000256" key="5">
    <source>
        <dbReference type="SAM" id="MobiDB-lite"/>
    </source>
</evidence>
<evidence type="ECO:0000313" key="7">
    <source>
        <dbReference type="EMBL" id="KAF9988458.1"/>
    </source>
</evidence>
<dbReference type="EMBL" id="JAAAHW010003126">
    <property type="protein sequence ID" value="KAF9988458.1"/>
    <property type="molecule type" value="Genomic_DNA"/>
</dbReference>
<dbReference type="CDD" id="cd13970">
    <property type="entry name" value="ABC1_ADCK3"/>
    <property type="match status" value="1"/>
</dbReference>
<protein>
    <recommendedName>
        <fullName evidence="6">ABC1 atypical kinase-like domain-containing protein</fullName>
    </recommendedName>
</protein>
<feature type="region of interest" description="Disordered" evidence="5">
    <location>
        <begin position="275"/>
        <end position="321"/>
    </location>
</feature>
<dbReference type="AlphaFoldDB" id="A0A9P6SQG8"/>
<dbReference type="GO" id="GO:0005524">
    <property type="term" value="F:ATP binding"/>
    <property type="evidence" value="ECO:0007669"/>
    <property type="project" value="UniProtKB-KW"/>
</dbReference>
<organism evidence="7 8">
    <name type="scientific">Modicella reniformis</name>
    <dbReference type="NCBI Taxonomy" id="1440133"/>
    <lineage>
        <taxon>Eukaryota</taxon>
        <taxon>Fungi</taxon>
        <taxon>Fungi incertae sedis</taxon>
        <taxon>Mucoromycota</taxon>
        <taxon>Mortierellomycotina</taxon>
        <taxon>Mortierellomycetes</taxon>
        <taxon>Mortierellales</taxon>
        <taxon>Mortierellaceae</taxon>
        <taxon>Modicella</taxon>
    </lineage>
</organism>
<feature type="region of interest" description="Disordered" evidence="5">
    <location>
        <begin position="45"/>
        <end position="70"/>
    </location>
</feature>
<dbReference type="OrthoDB" id="201153at2759"/>
<dbReference type="PANTHER" id="PTHR43851:SF3">
    <property type="entry name" value="COENZYME Q8"/>
    <property type="match status" value="1"/>
</dbReference>
<evidence type="ECO:0000256" key="4">
    <source>
        <dbReference type="ARBA" id="ARBA00022840"/>
    </source>
</evidence>
<dbReference type="InterPro" id="IPR004147">
    <property type="entry name" value="ABC1_dom"/>
</dbReference>
<feature type="compositionally biased region" description="Polar residues" evidence="5">
    <location>
        <begin position="281"/>
        <end position="308"/>
    </location>
</feature>
<dbReference type="PANTHER" id="PTHR43851">
    <property type="match status" value="1"/>
</dbReference>
<comment type="similarity">
    <text evidence="1">Belongs to the protein kinase superfamily. ADCK protein kinase family.</text>
</comment>
<dbReference type="GO" id="GO:0006744">
    <property type="term" value="P:ubiquinone biosynthetic process"/>
    <property type="evidence" value="ECO:0007669"/>
    <property type="project" value="TreeGrafter"/>
</dbReference>